<evidence type="ECO:0000313" key="4">
    <source>
        <dbReference type="Proteomes" id="UP001369815"/>
    </source>
</evidence>
<dbReference type="InterPro" id="IPR023210">
    <property type="entry name" value="NADP_OxRdtase_dom"/>
</dbReference>
<dbReference type="PRINTS" id="PR00069">
    <property type="entry name" value="ALDKETRDTASE"/>
</dbReference>
<accession>A0AAX6MVV5</accession>
<comment type="caution">
    <text evidence="3">The sequence shown here is derived from an EMBL/GenBank/DDBJ whole genome shotgun (WGS) entry which is preliminary data.</text>
</comment>
<dbReference type="PANTHER" id="PTHR43625">
    <property type="entry name" value="AFLATOXIN B1 ALDEHYDE REDUCTASE"/>
    <property type="match status" value="1"/>
</dbReference>
<evidence type="ECO:0000256" key="1">
    <source>
        <dbReference type="ARBA" id="ARBA00023002"/>
    </source>
</evidence>
<dbReference type="GO" id="GO:0016491">
    <property type="term" value="F:oxidoreductase activity"/>
    <property type="evidence" value="ECO:0007669"/>
    <property type="project" value="UniProtKB-KW"/>
</dbReference>
<dbReference type="AlphaFoldDB" id="A0AAX6MVV5"/>
<dbReference type="InterPro" id="IPR020471">
    <property type="entry name" value="AKR"/>
</dbReference>
<feature type="domain" description="NADP-dependent oxidoreductase" evidence="2">
    <location>
        <begin position="20"/>
        <end position="314"/>
    </location>
</feature>
<keyword evidence="1" id="KW-0560">Oxidoreductase</keyword>
<dbReference type="SUPFAM" id="SSF51430">
    <property type="entry name" value="NAD(P)-linked oxidoreductase"/>
    <property type="match status" value="1"/>
</dbReference>
<gene>
    <name evidence="3" type="ORF">Daesc_001935</name>
</gene>
<evidence type="ECO:0000313" key="3">
    <source>
        <dbReference type="EMBL" id="KAK6956656.1"/>
    </source>
</evidence>
<organism evidence="3 4">
    <name type="scientific">Daldinia eschscholtzii</name>
    <dbReference type="NCBI Taxonomy" id="292717"/>
    <lineage>
        <taxon>Eukaryota</taxon>
        <taxon>Fungi</taxon>
        <taxon>Dikarya</taxon>
        <taxon>Ascomycota</taxon>
        <taxon>Pezizomycotina</taxon>
        <taxon>Sordariomycetes</taxon>
        <taxon>Xylariomycetidae</taxon>
        <taxon>Xylariales</taxon>
        <taxon>Hypoxylaceae</taxon>
        <taxon>Daldinia</taxon>
    </lineage>
</organism>
<name>A0AAX6MVV5_9PEZI</name>
<dbReference type="InterPro" id="IPR036812">
    <property type="entry name" value="NAD(P)_OxRdtase_dom_sf"/>
</dbReference>
<sequence>MPAKPILRRLGKDGPLIPALGLGLMGASYSVYGKELEDEERFKLLDRALELGQTFWDTADLYGDSEEHIGKWFKRTGKRDQIFIASKYGFVKGGKPLESDSSYEYTKKACDNSLKALGIEQIDLYYIHSVNSETPIEETMRALKELQEEGKIKYIGLSMVSSATLRRAVKVAPVAAVQTEYSVSTRGIEGPEGTDLLAACRELGVAVVAATPLGRGVLTSDFGQASFEEGDIRTKFLPQFLDENRERNAKVVAQFAAFAEKKGCTVSQLALAWLLKQGDDIFPIPGTKRIKYLEQNWDSQDVVLSDAEEKEIRAFFDDHGLAGGTIPAGMEHHKFKDTKEPN</sequence>
<dbReference type="GO" id="GO:0005737">
    <property type="term" value="C:cytoplasm"/>
    <property type="evidence" value="ECO:0007669"/>
    <property type="project" value="TreeGrafter"/>
</dbReference>
<reference evidence="3 4" key="1">
    <citation type="journal article" date="2024" name="Front Chem Biol">
        <title>Unveiling the potential of Daldinia eschscholtzii MFLUCC 19-0629 through bioactivity and bioinformatics studies for enhanced sustainable agriculture production.</title>
        <authorList>
            <person name="Brooks S."/>
            <person name="Weaver J.A."/>
            <person name="Klomchit A."/>
            <person name="Alharthi S.A."/>
            <person name="Onlamun T."/>
            <person name="Nurani R."/>
            <person name="Vong T.K."/>
            <person name="Alberti F."/>
            <person name="Greco C."/>
        </authorList>
    </citation>
    <scope>NUCLEOTIDE SEQUENCE [LARGE SCALE GENOMIC DNA]</scope>
    <source>
        <strain evidence="3">MFLUCC 19-0629</strain>
    </source>
</reference>
<dbReference type="EMBL" id="JBANMG010000002">
    <property type="protein sequence ID" value="KAK6956656.1"/>
    <property type="molecule type" value="Genomic_DNA"/>
</dbReference>
<dbReference type="Gene3D" id="3.20.20.100">
    <property type="entry name" value="NADP-dependent oxidoreductase domain"/>
    <property type="match status" value="1"/>
</dbReference>
<dbReference type="Proteomes" id="UP001369815">
    <property type="component" value="Unassembled WGS sequence"/>
</dbReference>
<dbReference type="PANTHER" id="PTHR43625:SF40">
    <property type="entry name" value="ALDO-KETO REDUCTASE YAKC [NADP(+)]"/>
    <property type="match status" value="1"/>
</dbReference>
<proteinExistence type="predicted"/>
<dbReference type="Pfam" id="PF00248">
    <property type="entry name" value="Aldo_ket_red"/>
    <property type="match status" value="1"/>
</dbReference>
<dbReference type="InterPro" id="IPR050791">
    <property type="entry name" value="Aldo-Keto_reductase"/>
</dbReference>
<keyword evidence="4" id="KW-1185">Reference proteome</keyword>
<protein>
    <recommendedName>
        <fullName evidence="2">NADP-dependent oxidoreductase domain-containing protein</fullName>
    </recommendedName>
</protein>
<evidence type="ECO:0000259" key="2">
    <source>
        <dbReference type="Pfam" id="PF00248"/>
    </source>
</evidence>